<reference evidence="4" key="1">
    <citation type="submission" date="2021-01" db="EMBL/GenBank/DDBJ databases">
        <authorList>
            <person name="Corre E."/>
            <person name="Pelletier E."/>
            <person name="Niang G."/>
            <person name="Scheremetjew M."/>
            <person name="Finn R."/>
            <person name="Kale V."/>
            <person name="Holt S."/>
            <person name="Cochrane G."/>
            <person name="Meng A."/>
            <person name="Brown T."/>
            <person name="Cohen L."/>
        </authorList>
    </citation>
    <scope>NUCLEOTIDE SEQUENCE</scope>
    <source>
        <strain evidence="4">RCC1130</strain>
    </source>
</reference>
<dbReference type="EMBL" id="HBER01034910">
    <property type="protein sequence ID" value="CAD8542377.1"/>
    <property type="molecule type" value="Transcribed_RNA"/>
</dbReference>
<feature type="signal peptide" evidence="2">
    <location>
        <begin position="1"/>
        <end position="20"/>
    </location>
</feature>
<dbReference type="GO" id="GO:0016787">
    <property type="term" value="F:hydrolase activity"/>
    <property type="evidence" value="ECO:0007669"/>
    <property type="project" value="UniProtKB-KW"/>
</dbReference>
<dbReference type="InterPro" id="IPR049492">
    <property type="entry name" value="BD-FAE-like_dom"/>
</dbReference>
<gene>
    <name evidence="4" type="ORF">CLEP1334_LOCUS17663</name>
</gene>
<evidence type="ECO:0000313" key="4">
    <source>
        <dbReference type="EMBL" id="CAD8542377.1"/>
    </source>
</evidence>
<accession>A0A7S0J689</accession>
<keyword evidence="1" id="KW-0378">Hydrolase</keyword>
<feature type="chain" id="PRO_5030944780" description="BD-FAE-like domain-containing protein" evidence="2">
    <location>
        <begin position="21"/>
        <end position="407"/>
    </location>
</feature>
<dbReference type="PANTHER" id="PTHR48081:SF13">
    <property type="entry name" value="ALPHA_BETA HYDROLASE"/>
    <property type="match status" value="1"/>
</dbReference>
<dbReference type="PANTHER" id="PTHR48081">
    <property type="entry name" value="AB HYDROLASE SUPERFAMILY PROTEIN C4A8.06C"/>
    <property type="match status" value="1"/>
</dbReference>
<dbReference type="Pfam" id="PF20434">
    <property type="entry name" value="BD-FAE"/>
    <property type="match status" value="1"/>
</dbReference>
<dbReference type="InterPro" id="IPR029058">
    <property type="entry name" value="AB_hydrolase_fold"/>
</dbReference>
<feature type="domain" description="BD-FAE-like" evidence="3">
    <location>
        <begin position="64"/>
        <end position="259"/>
    </location>
</feature>
<dbReference type="SUPFAM" id="SSF53474">
    <property type="entry name" value="alpha/beta-Hydrolases"/>
    <property type="match status" value="1"/>
</dbReference>
<dbReference type="Gene3D" id="3.40.50.1820">
    <property type="entry name" value="alpha/beta hydrolase"/>
    <property type="match status" value="1"/>
</dbReference>
<protein>
    <recommendedName>
        <fullName evidence="3">BD-FAE-like domain-containing protein</fullName>
    </recommendedName>
</protein>
<dbReference type="InterPro" id="IPR050300">
    <property type="entry name" value="GDXG_lipolytic_enzyme"/>
</dbReference>
<proteinExistence type="predicted"/>
<keyword evidence="2" id="KW-0732">Signal</keyword>
<dbReference type="AlphaFoldDB" id="A0A7S0J689"/>
<evidence type="ECO:0000256" key="2">
    <source>
        <dbReference type="SAM" id="SignalP"/>
    </source>
</evidence>
<sequence>MTNRASCCLIVTVLATQVQAVAVPAPVLSSFMSSPPSSPPSLPGYANGEEYYDIKFGADALQKLDLYTTSAAADGGVPCILFVHGGGWSGGDKNTNKNPPDWILYLRQRGYHVASTNYRLAPNDRHPAQIDDVGRAVIYLKKNSLTYNLDPHKIVAIGTSAGGHLVSLLGTRNRPESKARVAGAINFFGPTILYEEGATPIYNLLGCKMPADPSTECHQRALHASPFTQVAEDNPHFLILHGEDDLAVPVNASKRFQDLLESAGVKSSLILVPEVDHDKDRVACGQTDGLVNTEHIYRWIHATLSPGSPCDSIVCGGGTVYGDTLDLYDSTDAFVSPYCLKVREIGSGCFDDDETLKRKAAQRDVIISGCAEAAVKGFCQKYDKASVLCQCSCASSPPPSSPPSLPA</sequence>
<name>A0A7S0J689_9EUKA</name>
<organism evidence="4">
    <name type="scientific">Calcidiscus leptoporus</name>
    <dbReference type="NCBI Taxonomy" id="127549"/>
    <lineage>
        <taxon>Eukaryota</taxon>
        <taxon>Haptista</taxon>
        <taxon>Haptophyta</taxon>
        <taxon>Prymnesiophyceae</taxon>
        <taxon>Coccolithales</taxon>
        <taxon>Calcidiscaceae</taxon>
        <taxon>Calcidiscus</taxon>
    </lineage>
</organism>
<evidence type="ECO:0000256" key="1">
    <source>
        <dbReference type="ARBA" id="ARBA00022801"/>
    </source>
</evidence>
<evidence type="ECO:0000259" key="3">
    <source>
        <dbReference type="Pfam" id="PF20434"/>
    </source>
</evidence>